<dbReference type="Proteomes" id="UP001311799">
    <property type="component" value="Unassembled WGS sequence"/>
</dbReference>
<reference evidence="3 4" key="1">
    <citation type="submission" date="2023-10" db="EMBL/GenBank/DDBJ databases">
        <title>Comparative genomics analysis reveals potential genetic determinants of host preference in Cryptosporidium xiaoi.</title>
        <authorList>
            <person name="Xiao L."/>
            <person name="Li J."/>
        </authorList>
    </citation>
    <scope>NUCLEOTIDE SEQUENCE [LARGE SCALE GENOMIC DNA]</scope>
    <source>
        <strain evidence="3 4">52996</strain>
    </source>
</reference>
<keyword evidence="4" id="KW-1185">Reference proteome</keyword>
<feature type="region of interest" description="Disordered" evidence="2">
    <location>
        <begin position="1"/>
        <end position="29"/>
    </location>
</feature>
<feature type="compositionally biased region" description="Polar residues" evidence="2">
    <location>
        <begin position="1"/>
        <end position="22"/>
    </location>
</feature>
<evidence type="ECO:0000256" key="2">
    <source>
        <dbReference type="SAM" id="MobiDB-lite"/>
    </source>
</evidence>
<evidence type="ECO:0000256" key="1">
    <source>
        <dbReference type="SAM" id="Coils"/>
    </source>
</evidence>
<dbReference type="EMBL" id="JAWDEY010000011">
    <property type="protein sequence ID" value="KAK6589723.1"/>
    <property type="molecule type" value="Genomic_DNA"/>
</dbReference>
<keyword evidence="1" id="KW-0175">Coiled coil</keyword>
<name>A0AAV9XZ14_9CRYT</name>
<organism evidence="3 4">
    <name type="scientific">Cryptosporidium xiaoi</name>
    <dbReference type="NCBI Taxonomy" id="659607"/>
    <lineage>
        <taxon>Eukaryota</taxon>
        <taxon>Sar</taxon>
        <taxon>Alveolata</taxon>
        <taxon>Apicomplexa</taxon>
        <taxon>Conoidasida</taxon>
        <taxon>Coccidia</taxon>
        <taxon>Eucoccidiorida</taxon>
        <taxon>Eimeriorina</taxon>
        <taxon>Cryptosporidiidae</taxon>
        <taxon>Cryptosporidium</taxon>
    </lineage>
</organism>
<protein>
    <submittedName>
        <fullName evidence="3">Uncharacterized protein</fullName>
    </submittedName>
</protein>
<comment type="caution">
    <text evidence="3">The sequence shown here is derived from an EMBL/GenBank/DDBJ whole genome shotgun (WGS) entry which is preliminary data.</text>
</comment>
<evidence type="ECO:0000313" key="4">
    <source>
        <dbReference type="Proteomes" id="UP001311799"/>
    </source>
</evidence>
<proteinExistence type="predicted"/>
<gene>
    <name evidence="3" type="ORF">RS030_1142</name>
</gene>
<evidence type="ECO:0000313" key="3">
    <source>
        <dbReference type="EMBL" id="KAK6589723.1"/>
    </source>
</evidence>
<feature type="coiled-coil region" evidence="1">
    <location>
        <begin position="396"/>
        <end position="452"/>
    </location>
</feature>
<dbReference type="AlphaFoldDB" id="A0AAV9XZ14"/>
<accession>A0AAV9XZ14</accession>
<sequence>MNNFQECTNYTDNTNINSANTETKSKSEMSDVSIYDGNYSGSLKSCSSTPKFTPSNKQTNNRNRTIDERSLLKKKINKNELSELKKIELEFAKEMDFAKLSSSESRNKSYTSKKNNFISILDLEILTETINIDSKGHDNTETSLIGEIISMIDRINESSLSVEINKNSFSTEHYKKWFLEYNRVTNEIINTYSRNEVTVQDEYYPKLNNESLKIIRSLIYYYCNLSELYVKERKNNKKLHNNNIVLKKDNIKLSHLLKNVEKNRINIKNEVKKTMNCQTPIQICNYGSVNKVNVQTCTEENNDDIKSNMDKDIFITLEKIDSTNEVSMLRTGRYQDAQNYREGILKITQEYNGLYDRTRNEYVERLMEKQKNHDMEIKLILSSHKEDIDKMNEYFIEEKRKITENHDKQLNDLLQETKRKMDTLKSDHSLELRLVQQKYNQMIADNEKEKNNSIQAFKIKFEHILIDMESNKNREILNMQIKYEDKINELKEYYKNIINDLELELQRKELFYQDEKKMIVDEFVSVHKREIKHIRDQSSNGQLSKLCDLNCTKNDDLFSDYHLNDSSISENIEKPDRSENLDSSNIKYKEISRRLDNIALRSSAMGLNCEKSFVYQNDVINSNKTIETTSTNTNTLTTSSSSSTIPSNNIFINN</sequence>